<dbReference type="SMART" id="SM01092">
    <property type="entry name" value="CO_deh_flav_C"/>
    <property type="match status" value="1"/>
</dbReference>
<accession>A0A4R4X5R0</accession>
<dbReference type="AlphaFoldDB" id="A0A4R4X5R0"/>
<evidence type="ECO:0000256" key="1">
    <source>
        <dbReference type="ARBA" id="ARBA00023002"/>
    </source>
</evidence>
<evidence type="ECO:0000313" key="4">
    <source>
        <dbReference type="Proteomes" id="UP000294543"/>
    </source>
</evidence>
<protein>
    <submittedName>
        <fullName evidence="3">Xanthine dehydrogenase family protein subunit M</fullName>
    </submittedName>
</protein>
<dbReference type="InterPro" id="IPR016166">
    <property type="entry name" value="FAD-bd_PCMH"/>
</dbReference>
<dbReference type="Pfam" id="PF03450">
    <property type="entry name" value="CO_deh_flav_C"/>
    <property type="match status" value="1"/>
</dbReference>
<dbReference type="Gene3D" id="3.30.43.10">
    <property type="entry name" value="Uridine Diphospho-n-acetylenolpyruvylglucosamine Reductase, domain 2"/>
    <property type="match status" value="1"/>
</dbReference>
<dbReference type="Proteomes" id="UP000294543">
    <property type="component" value="Unassembled WGS sequence"/>
</dbReference>
<name>A0A4R4X5R0_9ACTN</name>
<dbReference type="InterPro" id="IPR036318">
    <property type="entry name" value="FAD-bd_PCMH-like_sf"/>
</dbReference>
<sequence length="327" mass="34643">MRPFTYHRPPDLRTAVAAVSQDPDAAYLAGGTNLVDLMKRGVLAPSVVVDLSGIGDESVDRCGDGGLRVGAGMRNSDLAAHPDVRRDYPVLARALLAGASEQLRNVATVGGNLVQRTRCVYFQDTAMPCNKRRPGSGCAALGGHHRDLAILGGSAACVATHPSDMAVALVMLDARVRLQGAARARVLPVAELHRLPGVSPQHETVLEHGELITSVELPPPSGLPSLYRKVRDRASFAFALVSVAAEMQVVDGHVRRVRLAFGGVAPKPWRARTAEALLVGVRADEGSFGRAVDAELAVASPLPGNEHKITLLRNVTLRSLLELAARS</sequence>
<dbReference type="EMBL" id="SMKP01000004">
    <property type="protein sequence ID" value="TDD25698.1"/>
    <property type="molecule type" value="Genomic_DNA"/>
</dbReference>
<dbReference type="Gene3D" id="3.30.465.10">
    <property type="match status" value="2"/>
</dbReference>
<dbReference type="InterPro" id="IPR005107">
    <property type="entry name" value="CO_DH_flav_C"/>
</dbReference>
<reference evidence="3 4" key="1">
    <citation type="submission" date="2019-03" db="EMBL/GenBank/DDBJ databases">
        <title>Draft genome sequences of novel Actinobacteria.</title>
        <authorList>
            <person name="Sahin N."/>
            <person name="Ay H."/>
            <person name="Saygin H."/>
        </authorList>
    </citation>
    <scope>NUCLEOTIDE SEQUENCE [LARGE SCALE GENOMIC DNA]</scope>
    <source>
        <strain evidence="3 4">KC712</strain>
    </source>
</reference>
<dbReference type="PROSITE" id="PS51387">
    <property type="entry name" value="FAD_PCMH"/>
    <property type="match status" value="1"/>
</dbReference>
<feature type="domain" description="FAD-binding PCMH-type" evidence="2">
    <location>
        <begin position="1"/>
        <end position="222"/>
    </location>
</feature>
<dbReference type="GO" id="GO:0016491">
    <property type="term" value="F:oxidoreductase activity"/>
    <property type="evidence" value="ECO:0007669"/>
    <property type="project" value="UniProtKB-KW"/>
</dbReference>
<evidence type="ECO:0000259" key="2">
    <source>
        <dbReference type="PROSITE" id="PS51387"/>
    </source>
</evidence>
<gene>
    <name evidence="3" type="ORF">E1294_01915</name>
</gene>
<dbReference type="InterPro" id="IPR002346">
    <property type="entry name" value="Mopterin_DH_FAD-bd"/>
</dbReference>
<dbReference type="SUPFAM" id="SSF56176">
    <property type="entry name" value="FAD-binding/transporter-associated domain-like"/>
    <property type="match status" value="1"/>
</dbReference>
<dbReference type="OrthoDB" id="9814706at2"/>
<keyword evidence="1" id="KW-0560">Oxidoreductase</keyword>
<proteinExistence type="predicted"/>
<dbReference type="GO" id="GO:0071949">
    <property type="term" value="F:FAD binding"/>
    <property type="evidence" value="ECO:0007669"/>
    <property type="project" value="InterPro"/>
</dbReference>
<dbReference type="PANTHER" id="PTHR42659">
    <property type="entry name" value="XANTHINE DEHYDROGENASE SUBUNIT C-RELATED"/>
    <property type="match status" value="1"/>
</dbReference>
<dbReference type="InterPro" id="IPR016169">
    <property type="entry name" value="FAD-bd_PCMH_sub2"/>
</dbReference>
<evidence type="ECO:0000313" key="3">
    <source>
        <dbReference type="EMBL" id="TDD25698.1"/>
    </source>
</evidence>
<dbReference type="RefSeq" id="WP_132503881.1">
    <property type="nucleotide sequence ID" value="NZ_SMKP01000004.1"/>
</dbReference>
<keyword evidence="4" id="KW-1185">Reference proteome</keyword>
<comment type="caution">
    <text evidence="3">The sequence shown here is derived from an EMBL/GenBank/DDBJ whole genome shotgun (WGS) entry which is preliminary data.</text>
</comment>
<dbReference type="InterPro" id="IPR036683">
    <property type="entry name" value="CO_DH_flav_C_dom_sf"/>
</dbReference>
<organism evidence="3 4">
    <name type="scientific">Nonomuraea diastatica</name>
    <dbReference type="NCBI Taxonomy" id="1848329"/>
    <lineage>
        <taxon>Bacteria</taxon>
        <taxon>Bacillati</taxon>
        <taxon>Actinomycetota</taxon>
        <taxon>Actinomycetes</taxon>
        <taxon>Streptosporangiales</taxon>
        <taxon>Streptosporangiaceae</taxon>
        <taxon>Nonomuraea</taxon>
    </lineage>
</organism>
<dbReference type="SUPFAM" id="SSF55447">
    <property type="entry name" value="CO dehydrogenase flavoprotein C-terminal domain-like"/>
    <property type="match status" value="1"/>
</dbReference>
<dbReference type="InterPro" id="IPR051312">
    <property type="entry name" value="Diverse_Substr_Oxidored"/>
</dbReference>
<dbReference type="InterPro" id="IPR016167">
    <property type="entry name" value="FAD-bd_PCMH_sub1"/>
</dbReference>
<dbReference type="Pfam" id="PF00941">
    <property type="entry name" value="FAD_binding_5"/>
    <property type="match status" value="1"/>
</dbReference>
<dbReference type="PANTHER" id="PTHR42659:SF1">
    <property type="entry name" value="OXIDOREDUCTASE"/>
    <property type="match status" value="1"/>
</dbReference>
<dbReference type="Gene3D" id="3.30.390.50">
    <property type="entry name" value="CO dehydrogenase flavoprotein, C-terminal domain"/>
    <property type="match status" value="1"/>
</dbReference>